<evidence type="ECO:0000256" key="1">
    <source>
        <dbReference type="SAM" id="MobiDB-lite"/>
    </source>
</evidence>
<protein>
    <recommendedName>
        <fullName evidence="4">Thioredoxin domain-containing protein</fullName>
    </recommendedName>
</protein>
<gene>
    <name evidence="2" type="ORF">SAMN04489730_6567</name>
</gene>
<organism evidence="2 3">
    <name type="scientific">Amycolatopsis australiensis</name>
    <dbReference type="NCBI Taxonomy" id="546364"/>
    <lineage>
        <taxon>Bacteria</taxon>
        <taxon>Bacillati</taxon>
        <taxon>Actinomycetota</taxon>
        <taxon>Actinomycetes</taxon>
        <taxon>Pseudonocardiales</taxon>
        <taxon>Pseudonocardiaceae</taxon>
        <taxon>Amycolatopsis</taxon>
    </lineage>
</organism>
<evidence type="ECO:0000313" key="2">
    <source>
        <dbReference type="EMBL" id="SFW87012.1"/>
    </source>
</evidence>
<feature type="region of interest" description="Disordered" evidence="1">
    <location>
        <begin position="44"/>
        <end position="73"/>
    </location>
</feature>
<keyword evidence="3" id="KW-1185">Reference proteome</keyword>
<evidence type="ECO:0000313" key="3">
    <source>
        <dbReference type="Proteomes" id="UP000182740"/>
    </source>
</evidence>
<dbReference type="AlphaFoldDB" id="A0A1K1SS16"/>
<proteinExistence type="predicted"/>
<sequence length="104" mass="11197">MEIELLIVPDCPNEAPAARLLRQALDDVGLRTMRFTTVVVTSPEDAEKQQFTGSPTIRVDGTDPFAEPGQPPGMACRIYHTAMGPAGVPDLATLRQALKQAADH</sequence>
<dbReference type="OrthoDB" id="7185309at2"/>
<accession>A0A1K1SS16</accession>
<reference evidence="3" key="1">
    <citation type="submission" date="2016-11" db="EMBL/GenBank/DDBJ databases">
        <authorList>
            <person name="Varghese N."/>
            <person name="Submissions S."/>
        </authorList>
    </citation>
    <scope>NUCLEOTIDE SEQUENCE [LARGE SCALE GENOMIC DNA]</scope>
    <source>
        <strain evidence="3">DSM 44671</strain>
    </source>
</reference>
<name>A0A1K1SS16_9PSEU</name>
<dbReference type="Proteomes" id="UP000182740">
    <property type="component" value="Unassembled WGS sequence"/>
</dbReference>
<evidence type="ECO:0008006" key="4">
    <source>
        <dbReference type="Google" id="ProtNLM"/>
    </source>
</evidence>
<dbReference type="EMBL" id="FPJG01000006">
    <property type="protein sequence ID" value="SFW87012.1"/>
    <property type="molecule type" value="Genomic_DNA"/>
</dbReference>